<comment type="caution">
    <text evidence="2">The sequence shown here is derived from an EMBL/GenBank/DDBJ whole genome shotgun (WGS) entry which is preliminary data.</text>
</comment>
<accession>A0A133V9M6</accession>
<organism evidence="2 3">
    <name type="scientific">candidate division MSBL1 archaeon SCGC-AAA261O19</name>
    <dbReference type="NCBI Taxonomy" id="1698277"/>
    <lineage>
        <taxon>Archaea</taxon>
        <taxon>Methanobacteriati</taxon>
        <taxon>Methanobacteriota</taxon>
        <taxon>candidate division MSBL1</taxon>
    </lineage>
</organism>
<dbReference type="Proteomes" id="UP000070076">
    <property type="component" value="Unassembled WGS sequence"/>
</dbReference>
<evidence type="ECO:0000313" key="2">
    <source>
        <dbReference type="EMBL" id="KXB03134.1"/>
    </source>
</evidence>
<name>A0A133V9M6_9EURY</name>
<reference evidence="2 3" key="1">
    <citation type="journal article" date="2016" name="Sci. Rep.">
        <title>Metabolic traits of an uncultured archaeal lineage -MSBL1- from brine pools of the Red Sea.</title>
        <authorList>
            <person name="Mwirichia R."/>
            <person name="Alam I."/>
            <person name="Rashid M."/>
            <person name="Vinu M."/>
            <person name="Ba-Alawi W."/>
            <person name="Anthony Kamau A."/>
            <person name="Kamanda Ngugi D."/>
            <person name="Goker M."/>
            <person name="Klenk H.P."/>
            <person name="Bajic V."/>
            <person name="Stingl U."/>
        </authorList>
    </citation>
    <scope>NUCLEOTIDE SEQUENCE [LARGE SCALE GENOMIC DNA]</scope>
    <source>
        <strain evidence="2">SCGC-AAA261O19</strain>
    </source>
</reference>
<evidence type="ECO:0000313" key="3">
    <source>
        <dbReference type="Proteomes" id="UP000070076"/>
    </source>
</evidence>
<dbReference type="EMBL" id="LHYB01000085">
    <property type="protein sequence ID" value="KXB03134.1"/>
    <property type="molecule type" value="Genomic_DNA"/>
</dbReference>
<proteinExistence type="predicted"/>
<feature type="region of interest" description="Disordered" evidence="1">
    <location>
        <begin position="1"/>
        <end position="26"/>
    </location>
</feature>
<keyword evidence="3" id="KW-1185">Reference proteome</keyword>
<protein>
    <submittedName>
        <fullName evidence="2">Uncharacterized protein</fullName>
    </submittedName>
</protein>
<evidence type="ECO:0000256" key="1">
    <source>
        <dbReference type="SAM" id="MobiDB-lite"/>
    </source>
</evidence>
<dbReference type="AlphaFoldDB" id="A0A133V9M6"/>
<gene>
    <name evidence="2" type="ORF">AKJ48_04185</name>
</gene>
<sequence>MISGPSLPVKSHTTNHHNSFKNTRERKQKEIGKISYFELLIYQTDGKGHGPTGSRMKENFEMNFEIELRE</sequence>